<dbReference type="InterPro" id="IPR029045">
    <property type="entry name" value="ClpP/crotonase-like_dom_sf"/>
</dbReference>
<dbReference type="Proteomes" id="UP000236846">
    <property type="component" value="Unassembled WGS sequence"/>
</dbReference>
<keyword evidence="6" id="KW-1133">Transmembrane helix</keyword>
<dbReference type="InterPro" id="IPR055210">
    <property type="entry name" value="CtpA/B_N"/>
</dbReference>
<evidence type="ECO:0000256" key="4">
    <source>
        <dbReference type="ARBA" id="ARBA00022825"/>
    </source>
</evidence>
<dbReference type="FunFam" id="2.30.42.10:FF:000063">
    <property type="entry name" value="Peptidase, S41 family"/>
    <property type="match status" value="1"/>
</dbReference>
<dbReference type="Pfam" id="PF17820">
    <property type="entry name" value="PDZ_6"/>
    <property type="match status" value="1"/>
</dbReference>
<dbReference type="Gene3D" id="2.30.42.10">
    <property type="match status" value="1"/>
</dbReference>
<dbReference type="GO" id="GO:0007165">
    <property type="term" value="P:signal transduction"/>
    <property type="evidence" value="ECO:0007669"/>
    <property type="project" value="TreeGrafter"/>
</dbReference>
<dbReference type="Pfam" id="PF03572">
    <property type="entry name" value="Peptidase_S41"/>
    <property type="match status" value="1"/>
</dbReference>
<dbReference type="PROSITE" id="PS50106">
    <property type="entry name" value="PDZ"/>
    <property type="match status" value="1"/>
</dbReference>
<evidence type="ECO:0000259" key="7">
    <source>
        <dbReference type="PROSITE" id="PS50106"/>
    </source>
</evidence>
<evidence type="ECO:0000313" key="8">
    <source>
        <dbReference type="EMBL" id="PIR26573.1"/>
    </source>
</evidence>
<dbReference type="Gene3D" id="3.90.226.10">
    <property type="entry name" value="2-enoyl-CoA Hydratase, Chain A, domain 1"/>
    <property type="match status" value="1"/>
</dbReference>
<dbReference type="GO" id="GO:0030288">
    <property type="term" value="C:outer membrane-bounded periplasmic space"/>
    <property type="evidence" value="ECO:0007669"/>
    <property type="project" value="TreeGrafter"/>
</dbReference>
<dbReference type="CDD" id="cd06782">
    <property type="entry name" value="cpPDZ_CPP-like"/>
    <property type="match status" value="1"/>
</dbReference>
<keyword evidence="6" id="KW-0472">Membrane</keyword>
<dbReference type="InterPro" id="IPR004447">
    <property type="entry name" value="Peptidase_S41A"/>
</dbReference>
<organism evidence="8 9">
    <name type="scientific">Candidatus Brennerbacteria bacterium CG11_big_fil_rev_8_21_14_0_20_43_10</name>
    <dbReference type="NCBI Taxonomy" id="1974523"/>
    <lineage>
        <taxon>Bacteria</taxon>
        <taxon>Candidatus Brenneribacteriota</taxon>
    </lineage>
</organism>
<proteinExistence type="inferred from homology"/>
<dbReference type="InterPro" id="IPR005151">
    <property type="entry name" value="Tail-specific_protease"/>
</dbReference>
<dbReference type="SUPFAM" id="SSF52096">
    <property type="entry name" value="ClpP/crotonase"/>
    <property type="match status" value="1"/>
</dbReference>
<dbReference type="NCBIfam" id="TIGR00225">
    <property type="entry name" value="prc"/>
    <property type="match status" value="1"/>
</dbReference>
<evidence type="ECO:0000256" key="1">
    <source>
        <dbReference type="ARBA" id="ARBA00009179"/>
    </source>
</evidence>
<gene>
    <name evidence="8" type="ORF">COV41_00890</name>
</gene>
<dbReference type="AlphaFoldDB" id="A0A2H0PWY6"/>
<dbReference type="GO" id="GO:0006508">
    <property type="term" value="P:proteolysis"/>
    <property type="evidence" value="ECO:0007669"/>
    <property type="project" value="UniProtKB-KW"/>
</dbReference>
<accession>A0A2H0PWY6</accession>
<dbReference type="SUPFAM" id="SSF50156">
    <property type="entry name" value="PDZ domain-like"/>
    <property type="match status" value="1"/>
</dbReference>
<protein>
    <submittedName>
        <fullName evidence="8">Peptidase S41</fullName>
    </submittedName>
</protein>
<evidence type="ECO:0000256" key="3">
    <source>
        <dbReference type="ARBA" id="ARBA00022801"/>
    </source>
</evidence>
<evidence type="ECO:0000313" key="9">
    <source>
        <dbReference type="Proteomes" id="UP000236846"/>
    </source>
</evidence>
<keyword evidence="3 5" id="KW-0378">Hydrolase</keyword>
<dbReference type="CDD" id="cd07560">
    <property type="entry name" value="Peptidase_S41_CPP"/>
    <property type="match status" value="1"/>
</dbReference>
<keyword evidence="2 5" id="KW-0645">Protease</keyword>
<dbReference type="InterPro" id="IPR001478">
    <property type="entry name" value="PDZ"/>
</dbReference>
<dbReference type="PANTHER" id="PTHR32060:SF30">
    <property type="entry name" value="CARBOXY-TERMINAL PROCESSING PROTEASE CTPA"/>
    <property type="match status" value="1"/>
</dbReference>
<dbReference type="InterPro" id="IPR041489">
    <property type="entry name" value="PDZ_6"/>
</dbReference>
<comment type="similarity">
    <text evidence="1 5">Belongs to the peptidase S41A family.</text>
</comment>
<feature type="domain" description="PDZ" evidence="7">
    <location>
        <begin position="124"/>
        <end position="192"/>
    </location>
</feature>
<dbReference type="Gene3D" id="3.30.750.44">
    <property type="match status" value="1"/>
</dbReference>
<name>A0A2H0PWY6_9BACT</name>
<comment type="caution">
    <text evidence="8">The sequence shown here is derived from an EMBL/GenBank/DDBJ whole genome shotgun (WGS) entry which is preliminary data.</text>
</comment>
<dbReference type="InterPro" id="IPR036034">
    <property type="entry name" value="PDZ_sf"/>
</dbReference>
<keyword evidence="4 5" id="KW-0720">Serine protease</keyword>
<feature type="transmembrane region" description="Helical" evidence="6">
    <location>
        <begin position="21"/>
        <end position="41"/>
    </location>
</feature>
<evidence type="ECO:0000256" key="2">
    <source>
        <dbReference type="ARBA" id="ARBA00022670"/>
    </source>
</evidence>
<dbReference type="GO" id="GO:0008236">
    <property type="term" value="F:serine-type peptidase activity"/>
    <property type="evidence" value="ECO:0007669"/>
    <property type="project" value="UniProtKB-KW"/>
</dbReference>
<dbReference type="SMART" id="SM00228">
    <property type="entry name" value="PDZ"/>
    <property type="match status" value="1"/>
</dbReference>
<dbReference type="PANTHER" id="PTHR32060">
    <property type="entry name" value="TAIL-SPECIFIC PROTEASE"/>
    <property type="match status" value="1"/>
</dbReference>
<evidence type="ECO:0000256" key="5">
    <source>
        <dbReference type="RuleBase" id="RU004404"/>
    </source>
</evidence>
<keyword evidence="6" id="KW-0812">Transmembrane</keyword>
<sequence>MQLHIPFHNPLKNERFIKISEAVLLIAFGLGIGIAATWLYFIKIHASQPQVGVEFTQSYIKGVINAQNAKGVDFSPFWDVWAAIQEKYVGRKNLDVQKMVNGAIEGLVNSLGDDYSVFFEPEQNQEFENEVSGKFEGIGIEIGLKNKILTVIAPLEGTPAKQAGLEPNDAILKINSTSTIGMSLDQAIRYIRGPKGSTVTLSILRDTWDNPRPIVITRDVIAVPSATIEKIGDDVIHLRLYNFYAPLTWEFRKRALEILLSGRKKIVLDVRGNPGGYLNGAIETAGYFLPSGSVAVKEDDGAGPYVCDVCKTSGLAIFKDYKIVVLIDGGSASASEIVAGALRDNRGVLLIGQTTFGKGSVQEVYPMANGSSLKLTIAKWLTPNGHSIAGVGLKPDIEIIPLASRTQDIQLDKAVEVVRSL</sequence>
<dbReference type="SMART" id="SM00245">
    <property type="entry name" value="TSPc"/>
    <property type="match status" value="1"/>
</dbReference>
<dbReference type="Pfam" id="PF22694">
    <property type="entry name" value="CtpB_N-like"/>
    <property type="match status" value="1"/>
</dbReference>
<reference evidence="8 9" key="1">
    <citation type="submission" date="2017-09" db="EMBL/GenBank/DDBJ databases">
        <title>Depth-based differentiation of microbial function through sediment-hosted aquifers and enrichment of novel symbionts in the deep terrestrial subsurface.</title>
        <authorList>
            <person name="Probst A.J."/>
            <person name="Ladd B."/>
            <person name="Jarett J.K."/>
            <person name="Geller-Mcgrath D.E."/>
            <person name="Sieber C.M."/>
            <person name="Emerson J.B."/>
            <person name="Anantharaman K."/>
            <person name="Thomas B.C."/>
            <person name="Malmstrom R."/>
            <person name="Stieglmeier M."/>
            <person name="Klingl A."/>
            <person name="Woyke T."/>
            <person name="Ryan C.M."/>
            <person name="Banfield J.F."/>
        </authorList>
    </citation>
    <scope>NUCLEOTIDE SEQUENCE [LARGE SCALE GENOMIC DNA]</scope>
    <source>
        <strain evidence="8">CG11_big_fil_rev_8_21_14_0_20_43_10</strain>
    </source>
</reference>
<evidence type="ECO:0000256" key="6">
    <source>
        <dbReference type="SAM" id="Phobius"/>
    </source>
</evidence>
<dbReference type="EMBL" id="PCXE01000017">
    <property type="protein sequence ID" value="PIR26573.1"/>
    <property type="molecule type" value="Genomic_DNA"/>
</dbReference>
<dbReference type="GO" id="GO:0004175">
    <property type="term" value="F:endopeptidase activity"/>
    <property type="evidence" value="ECO:0007669"/>
    <property type="project" value="TreeGrafter"/>
</dbReference>